<evidence type="ECO:0000313" key="6">
    <source>
        <dbReference type="EMBL" id="KRR03247.1"/>
    </source>
</evidence>
<organism evidence="6 7">
    <name type="scientific">Bradyrhizobium valentinum</name>
    <dbReference type="NCBI Taxonomy" id="1518501"/>
    <lineage>
        <taxon>Bacteria</taxon>
        <taxon>Pseudomonadati</taxon>
        <taxon>Pseudomonadota</taxon>
        <taxon>Alphaproteobacteria</taxon>
        <taxon>Hyphomicrobiales</taxon>
        <taxon>Nitrobacteraceae</taxon>
        <taxon>Bradyrhizobium</taxon>
    </lineage>
</organism>
<comment type="caution">
    <text evidence="6">The sequence shown here is derived from an EMBL/GenBank/DDBJ whole genome shotgun (WGS) entry which is preliminary data.</text>
</comment>
<evidence type="ECO:0000259" key="5">
    <source>
        <dbReference type="PROSITE" id="PS50110"/>
    </source>
</evidence>
<dbReference type="PANTHER" id="PTHR44591:SF3">
    <property type="entry name" value="RESPONSE REGULATORY DOMAIN-CONTAINING PROTEIN"/>
    <property type="match status" value="1"/>
</dbReference>
<dbReference type="Gene3D" id="3.40.50.2300">
    <property type="match status" value="1"/>
</dbReference>
<evidence type="ECO:0000313" key="7">
    <source>
        <dbReference type="Proteomes" id="UP000051913"/>
    </source>
</evidence>
<accession>A0A0R3LSR8</accession>
<dbReference type="PANTHER" id="PTHR44591">
    <property type="entry name" value="STRESS RESPONSE REGULATOR PROTEIN 1"/>
    <property type="match status" value="1"/>
</dbReference>
<keyword evidence="2" id="KW-0805">Transcription regulation</keyword>
<evidence type="ECO:0000256" key="3">
    <source>
        <dbReference type="ARBA" id="ARBA00023163"/>
    </source>
</evidence>
<feature type="domain" description="Response regulatory" evidence="5">
    <location>
        <begin position="11"/>
        <end position="124"/>
    </location>
</feature>
<dbReference type="OrthoDB" id="9784719at2"/>
<feature type="modified residue" description="4-aspartylphosphate" evidence="4">
    <location>
        <position position="61"/>
    </location>
</feature>
<protein>
    <submittedName>
        <fullName evidence="6">Histidine kinase</fullName>
    </submittedName>
</protein>
<dbReference type="SMART" id="SM00448">
    <property type="entry name" value="REC"/>
    <property type="match status" value="1"/>
</dbReference>
<evidence type="ECO:0000256" key="2">
    <source>
        <dbReference type="ARBA" id="ARBA00023015"/>
    </source>
</evidence>
<dbReference type="InterPro" id="IPR011006">
    <property type="entry name" value="CheY-like_superfamily"/>
</dbReference>
<dbReference type="InterPro" id="IPR001789">
    <property type="entry name" value="Sig_transdc_resp-reg_receiver"/>
</dbReference>
<keyword evidence="6" id="KW-0418">Kinase</keyword>
<dbReference type="AlphaFoldDB" id="A0A0R3LSR8"/>
<dbReference type="PROSITE" id="PS50110">
    <property type="entry name" value="RESPONSE_REGULATORY"/>
    <property type="match status" value="1"/>
</dbReference>
<name>A0A0R3LSR8_9BRAD</name>
<keyword evidence="3" id="KW-0804">Transcription</keyword>
<keyword evidence="6" id="KW-0808">Transferase</keyword>
<evidence type="ECO:0000256" key="1">
    <source>
        <dbReference type="ARBA" id="ARBA00022553"/>
    </source>
</evidence>
<dbReference type="GO" id="GO:0016301">
    <property type="term" value="F:kinase activity"/>
    <property type="evidence" value="ECO:0007669"/>
    <property type="project" value="UniProtKB-KW"/>
</dbReference>
<proteinExistence type="predicted"/>
<dbReference type="STRING" id="1518501.CQ10_40955"/>
<dbReference type="InterPro" id="IPR050595">
    <property type="entry name" value="Bact_response_regulator"/>
</dbReference>
<evidence type="ECO:0000256" key="4">
    <source>
        <dbReference type="PROSITE-ProRule" id="PRU00169"/>
    </source>
</evidence>
<keyword evidence="1 4" id="KW-0597">Phosphoprotein</keyword>
<reference evidence="6 7" key="1">
    <citation type="submission" date="2014-03" db="EMBL/GenBank/DDBJ databases">
        <title>Bradyrhizobium valentinum sp. nov., isolated from effective nodules of Lupinus mariae-josephae, a lupine endemic of basic-lime soils in Eastern Spain.</title>
        <authorList>
            <person name="Duran D."/>
            <person name="Rey L."/>
            <person name="Navarro A."/>
            <person name="Busquets A."/>
            <person name="Imperial J."/>
            <person name="Ruiz-Argueso T."/>
        </authorList>
    </citation>
    <scope>NUCLEOTIDE SEQUENCE [LARGE SCALE GENOMIC DNA]</scope>
    <source>
        <strain evidence="6 7">LmjM3</strain>
    </source>
</reference>
<sequence length="127" mass="13729">MTPDHSCIPAVVLIVEDEMMLRMSAVDMVEDAGYTPLEAQDAAEAVAILESRSDVALICTDIQMPGQMDGVGLAHAVHARWPVIKIIVVSGQLKLQDLDLPPRSRFLGKPLNAGEVIAEMRDMIGHA</sequence>
<dbReference type="SUPFAM" id="SSF52172">
    <property type="entry name" value="CheY-like"/>
    <property type="match status" value="1"/>
</dbReference>
<dbReference type="Pfam" id="PF00072">
    <property type="entry name" value="Response_reg"/>
    <property type="match status" value="1"/>
</dbReference>
<dbReference type="RefSeq" id="WP_057852771.1">
    <property type="nucleotide sequence ID" value="NZ_LLXX01000142.1"/>
</dbReference>
<gene>
    <name evidence="6" type="ORF">CP49_14990</name>
</gene>
<dbReference type="Proteomes" id="UP000051913">
    <property type="component" value="Unassembled WGS sequence"/>
</dbReference>
<dbReference type="GO" id="GO:0000160">
    <property type="term" value="P:phosphorelay signal transduction system"/>
    <property type="evidence" value="ECO:0007669"/>
    <property type="project" value="InterPro"/>
</dbReference>
<dbReference type="EMBL" id="LLXX01000142">
    <property type="protein sequence ID" value="KRR03247.1"/>
    <property type="molecule type" value="Genomic_DNA"/>
</dbReference>
<keyword evidence="7" id="KW-1185">Reference proteome</keyword>